<dbReference type="InterPro" id="IPR002347">
    <property type="entry name" value="SDR_fam"/>
</dbReference>
<dbReference type="PRINTS" id="PR00081">
    <property type="entry name" value="GDHRDH"/>
</dbReference>
<name>A0A0S8G9V2_UNCW3</name>
<reference evidence="1 2" key="1">
    <citation type="journal article" date="2015" name="Microbiome">
        <title>Genomic resolution of linkages in carbon, nitrogen, and sulfur cycling among widespread estuary sediment bacteria.</title>
        <authorList>
            <person name="Baker B.J."/>
            <person name="Lazar C.S."/>
            <person name="Teske A.P."/>
            <person name="Dick G.J."/>
        </authorList>
    </citation>
    <scope>NUCLEOTIDE SEQUENCE [LARGE SCALE GENOMIC DNA]</scope>
    <source>
        <strain evidence="1">SM23_60</strain>
    </source>
</reference>
<proteinExistence type="predicted"/>
<dbReference type="GO" id="GO:0010301">
    <property type="term" value="F:xanthoxin dehydrogenase (NAD+) activity"/>
    <property type="evidence" value="ECO:0007669"/>
    <property type="project" value="TreeGrafter"/>
</dbReference>
<protein>
    <recommendedName>
        <fullName evidence="3">Short-chain dehydrogenase</fullName>
    </recommendedName>
</protein>
<dbReference type="Pfam" id="PF00106">
    <property type="entry name" value="adh_short"/>
    <property type="match status" value="1"/>
</dbReference>
<accession>A0A0S8G9V2</accession>
<sequence length="107" mass="11432">MLLESKIALVTGGAQGIGAGIAQRFAGEGARVVITDIDDDIGVKAQATLGDRVEFLHMDVSDPDDVARSVGEIVRKHSTIDILVNNAGVTNDKLLLRMTKDDWDCVL</sequence>
<feature type="non-terminal residue" evidence="1">
    <location>
        <position position="107"/>
    </location>
</feature>
<dbReference type="EMBL" id="LJUO01000146">
    <property type="protein sequence ID" value="KPK68923.1"/>
    <property type="molecule type" value="Genomic_DNA"/>
</dbReference>
<dbReference type="InterPro" id="IPR036291">
    <property type="entry name" value="NAD(P)-bd_dom_sf"/>
</dbReference>
<evidence type="ECO:0000313" key="1">
    <source>
        <dbReference type="EMBL" id="KPK68923.1"/>
    </source>
</evidence>
<dbReference type="PANTHER" id="PTHR42820">
    <property type="entry name" value="SHORT-CHAIN DEHYDROGENASE REDUCTASE"/>
    <property type="match status" value="1"/>
</dbReference>
<dbReference type="AlphaFoldDB" id="A0A0S8G9V2"/>
<evidence type="ECO:0008006" key="3">
    <source>
        <dbReference type="Google" id="ProtNLM"/>
    </source>
</evidence>
<dbReference type="SUPFAM" id="SSF51735">
    <property type="entry name" value="NAD(P)-binding Rossmann-fold domains"/>
    <property type="match status" value="1"/>
</dbReference>
<dbReference type="GO" id="GO:0009688">
    <property type="term" value="P:abscisic acid biosynthetic process"/>
    <property type="evidence" value="ECO:0007669"/>
    <property type="project" value="TreeGrafter"/>
</dbReference>
<dbReference type="Gene3D" id="3.40.50.720">
    <property type="entry name" value="NAD(P)-binding Rossmann-like Domain"/>
    <property type="match status" value="1"/>
</dbReference>
<dbReference type="PANTHER" id="PTHR42820:SF1">
    <property type="entry name" value="SHORT-CHAIN DEHYDROGENASE_REDUCTASE FAMILY PROTEIN"/>
    <property type="match status" value="1"/>
</dbReference>
<comment type="caution">
    <text evidence="1">The sequence shown here is derived from an EMBL/GenBank/DDBJ whole genome shotgun (WGS) entry which is preliminary data.</text>
</comment>
<evidence type="ECO:0000313" key="2">
    <source>
        <dbReference type="Proteomes" id="UP000051096"/>
    </source>
</evidence>
<gene>
    <name evidence="1" type="ORF">AMJ87_11180</name>
</gene>
<dbReference type="GO" id="GO:0005829">
    <property type="term" value="C:cytosol"/>
    <property type="evidence" value="ECO:0007669"/>
    <property type="project" value="TreeGrafter"/>
</dbReference>
<dbReference type="Proteomes" id="UP000051096">
    <property type="component" value="Unassembled WGS sequence"/>
</dbReference>
<organism evidence="1 2">
    <name type="scientific">candidate division WOR_3 bacterium SM23_60</name>
    <dbReference type="NCBI Taxonomy" id="1703780"/>
    <lineage>
        <taxon>Bacteria</taxon>
        <taxon>Bacteria division WOR-3</taxon>
    </lineage>
</organism>